<evidence type="ECO:0000313" key="4">
    <source>
        <dbReference type="EMBL" id="NIR74348.1"/>
    </source>
</evidence>
<dbReference type="SUPFAM" id="SSF53187">
    <property type="entry name" value="Zn-dependent exopeptidases"/>
    <property type="match status" value="1"/>
</dbReference>
<evidence type="ECO:0000313" key="5">
    <source>
        <dbReference type="Proteomes" id="UP000702544"/>
    </source>
</evidence>
<dbReference type="Pfam" id="PF07687">
    <property type="entry name" value="M20_dimer"/>
    <property type="match status" value="1"/>
</dbReference>
<dbReference type="InterPro" id="IPR011650">
    <property type="entry name" value="Peptidase_M20_dimer"/>
</dbReference>
<dbReference type="SUPFAM" id="SSF55031">
    <property type="entry name" value="Bacterial exopeptidase dimerisation domain"/>
    <property type="match status" value="1"/>
</dbReference>
<dbReference type="GO" id="GO:0046872">
    <property type="term" value="F:metal ion binding"/>
    <property type="evidence" value="ECO:0007669"/>
    <property type="project" value="UniProtKB-KW"/>
</dbReference>
<evidence type="ECO:0000256" key="2">
    <source>
        <dbReference type="PIRSR" id="PIRSR005962-1"/>
    </source>
</evidence>
<feature type="binding site" evidence="2">
    <location>
        <position position="363"/>
    </location>
    <ligand>
        <name>Mn(2+)</name>
        <dbReference type="ChEBI" id="CHEBI:29035"/>
        <label>2</label>
    </ligand>
</feature>
<accession>A0AAE4Z675</accession>
<dbReference type="GO" id="GO:0016787">
    <property type="term" value="F:hydrolase activity"/>
    <property type="evidence" value="ECO:0007669"/>
    <property type="project" value="UniProtKB-KW"/>
</dbReference>
<dbReference type="InterPro" id="IPR017439">
    <property type="entry name" value="Amidohydrolase"/>
</dbReference>
<dbReference type="PANTHER" id="PTHR11014:SF63">
    <property type="entry name" value="METALLOPEPTIDASE, PUTATIVE (AFU_ORTHOLOGUE AFUA_6G09600)-RELATED"/>
    <property type="match status" value="1"/>
</dbReference>
<comment type="cofactor">
    <cofactor evidence="2">
        <name>Mn(2+)</name>
        <dbReference type="ChEBI" id="CHEBI:29035"/>
    </cofactor>
    <text evidence="2">The Mn(2+) ion enhances activity.</text>
</comment>
<evidence type="ECO:0000259" key="3">
    <source>
        <dbReference type="Pfam" id="PF07687"/>
    </source>
</evidence>
<keyword evidence="1" id="KW-0378">Hydrolase</keyword>
<protein>
    <submittedName>
        <fullName evidence="4">Amidohydrolase</fullName>
    </submittedName>
</protein>
<proteinExistence type="predicted"/>
<feature type="domain" description="Peptidase M20 dimerisation" evidence="3">
    <location>
        <begin position="195"/>
        <end position="282"/>
    </location>
</feature>
<feature type="binding site" evidence="2">
    <location>
        <position position="102"/>
    </location>
    <ligand>
        <name>Mn(2+)</name>
        <dbReference type="ChEBI" id="CHEBI:29035"/>
        <label>2</label>
    </ligand>
</feature>
<dbReference type="AlphaFoldDB" id="A0AAE4Z675"/>
<dbReference type="Proteomes" id="UP000702544">
    <property type="component" value="Unassembled WGS sequence"/>
</dbReference>
<reference evidence="4 5" key="1">
    <citation type="submission" date="2020-01" db="EMBL/GenBank/DDBJ databases">
        <title>Genomes assembled from Gulf of Kutch pelagic sediment metagenomes.</title>
        <authorList>
            <person name="Chandrashekar M."/>
            <person name="Mahajan M.S."/>
            <person name="Dave K.J."/>
            <person name="Vatsa P."/>
            <person name="Nathani N.M."/>
        </authorList>
    </citation>
    <scope>NUCLEOTIDE SEQUENCE [LARGE SCALE GENOMIC DNA]</scope>
    <source>
        <strain evidence="4">KS3-K002</strain>
    </source>
</reference>
<feature type="binding site" evidence="2">
    <location>
        <position position="100"/>
    </location>
    <ligand>
        <name>Mn(2+)</name>
        <dbReference type="ChEBI" id="CHEBI:29035"/>
        <label>2</label>
    </ligand>
</feature>
<dbReference type="InterPro" id="IPR002933">
    <property type="entry name" value="Peptidase_M20"/>
</dbReference>
<keyword evidence="2" id="KW-0464">Manganese</keyword>
<dbReference type="Pfam" id="PF01546">
    <property type="entry name" value="Peptidase_M20"/>
    <property type="match status" value="1"/>
</dbReference>
<dbReference type="InterPro" id="IPR036264">
    <property type="entry name" value="Bact_exopeptidase_dim_dom"/>
</dbReference>
<gene>
    <name evidence="4" type="ORF">GWO12_04445</name>
</gene>
<sequence length="392" mass="41461">MTLLEKARAIGPELVKTRRDIHAHPELSFQENRTAGLVADRLRKLGYDVRTGIAVTGCIGELVTGPGRTVALRADMDALPIQEANEVPYRSQRDGVMHACGHDAHVACLLGAARLLAEAASRGELPKGRIRLLFQPSEETTDAENKSGARRLIEEGAMEGVDAVIGLHVAAEAPVGEVLLREGLMMAGNDTLRGVVEGVGAHAALPHEGLDAVLLAAHVVQAAHSIVSRRIDPLASAVITFGKIEGGTAENIVASAVHLEGTLRYFERDVRQRLHAELRRAFAVADALGGTGRLEISEGYPPLVNDGDLTALVRAAASEIGEPSVASADMIMGAEDFAFLGQEAPGCFFWLGAGIDDDPRNHHSPRFDIDERCLPVGAAVLAAAAGKVLVEP</sequence>
<dbReference type="Gene3D" id="3.30.70.360">
    <property type="match status" value="1"/>
</dbReference>
<feature type="binding site" evidence="2">
    <location>
        <position position="168"/>
    </location>
    <ligand>
        <name>Mn(2+)</name>
        <dbReference type="ChEBI" id="CHEBI:29035"/>
        <label>2</label>
    </ligand>
</feature>
<dbReference type="PANTHER" id="PTHR11014">
    <property type="entry name" value="PEPTIDASE M20 FAMILY MEMBER"/>
    <property type="match status" value="1"/>
</dbReference>
<dbReference type="PIRSF" id="PIRSF005962">
    <property type="entry name" value="Pept_M20D_amidohydro"/>
    <property type="match status" value="1"/>
</dbReference>
<dbReference type="EMBL" id="JAACAK010000036">
    <property type="protein sequence ID" value="NIR74348.1"/>
    <property type="molecule type" value="Genomic_DNA"/>
</dbReference>
<evidence type="ECO:0000256" key="1">
    <source>
        <dbReference type="ARBA" id="ARBA00022801"/>
    </source>
</evidence>
<dbReference type="NCBIfam" id="TIGR01891">
    <property type="entry name" value="amidohydrolases"/>
    <property type="match status" value="1"/>
</dbReference>
<organism evidence="4 5">
    <name type="scientific">Candidatus Kutchimonas denitrificans</name>
    <dbReference type="NCBI Taxonomy" id="3056748"/>
    <lineage>
        <taxon>Bacteria</taxon>
        <taxon>Pseudomonadati</taxon>
        <taxon>Gemmatimonadota</taxon>
        <taxon>Gemmatimonadia</taxon>
        <taxon>Candidatus Palauibacterales</taxon>
        <taxon>Candidatus Palauibacteraceae</taxon>
        <taxon>Candidatus Kutchimonas</taxon>
    </lineage>
</organism>
<feature type="binding site" evidence="2">
    <location>
        <position position="139"/>
    </location>
    <ligand>
        <name>Mn(2+)</name>
        <dbReference type="ChEBI" id="CHEBI:29035"/>
        <label>2</label>
    </ligand>
</feature>
<keyword evidence="2" id="KW-0479">Metal-binding</keyword>
<comment type="caution">
    <text evidence="4">The sequence shown here is derived from an EMBL/GenBank/DDBJ whole genome shotgun (WGS) entry which is preliminary data.</text>
</comment>
<dbReference type="Gene3D" id="3.40.630.10">
    <property type="entry name" value="Zn peptidases"/>
    <property type="match status" value="1"/>
</dbReference>
<name>A0AAE4Z675_9BACT</name>